<proteinExistence type="predicted"/>
<evidence type="ECO:0000313" key="2">
    <source>
        <dbReference type="Proteomes" id="UP000019434"/>
    </source>
</evidence>
<evidence type="ECO:0008006" key="3">
    <source>
        <dbReference type="Google" id="ProtNLM"/>
    </source>
</evidence>
<dbReference type="EMBL" id="CP007264">
    <property type="protein sequence ID" value="AHL23375.1"/>
    <property type="molecule type" value="Genomic_DNA"/>
</dbReference>
<dbReference type="HOGENOM" id="CLU_440515_0_0_2"/>
<dbReference type="RefSeq" id="WP_042691996.1">
    <property type="nucleotide sequence ID" value="NZ_CP007264.1"/>
</dbReference>
<dbReference type="OrthoDB" id="99336at2157"/>
<gene>
    <name evidence="1" type="ORF">BD01_1772</name>
</gene>
<dbReference type="KEGG" id="tnu:BD01_1772"/>
<sequence>MSRIMIGFLIFILSMSIVPFHGVSASSTRTFQAYQITIEGLRPHSIGILPYFIIMVNPYWLVNGSSPGEYRLLYTAYPSFNNITNWTFQYVNLTNLPGVTHRLGNTTLPWPTNDFTPFSYDGTPIIHWQAENGTAYDYLTCNYAVPVVVTHYTKNSQMVGHLEGNYVVFNGSNTTLKIPAEELLKYYPEQFLKNLGGVIYRDVVYIWNSTTASYMVIHRKAFLIYPLRLSYWKANGKVYAGVNFSKGAELWANQSIPILLYSKGKLKPLVDVLRLITPQGDPLRNLENPVIAMTPQRWITPLPAHKFFFKFFGGGYSRYISLHYSLISNGTSTVLIATMKEPGWIPYYYPYLVVSGVPKFFNLSPTWTNSHEPWELHEFRFSVWGGHYELLLRELPPILNTTRVYLLNGTCWQSIESFHASNGSVARGVVESDYMVFRFNDTTLRIPLNELANYYQPKVWEWKLAAAKDGDGYLIIPTAGFDYGNYYYACGSSFGIILGPGNYLLPVDNSSGVYALYYVNGNLKLAFDLLRLMSPQGDYIRTLPSFKALPNPYFNSSVTFGLCSSGAQKLEHTNTSTVGVMETTTPTSTNTKEKAICGPGLVIILAVTAVVLKRLRKWSE</sequence>
<name>W8P751_9EURY</name>
<keyword evidence="2" id="KW-1185">Reference proteome</keyword>
<dbReference type="GeneID" id="24959056"/>
<reference evidence="1 2" key="1">
    <citation type="submission" date="2014-02" db="EMBL/GenBank/DDBJ databases">
        <title>Genome Sequence of an Hyperthermophilic Archaeon, Thermococcus nautili 30-1, producing viral vesicles.</title>
        <authorList>
            <person name="Oberto J."/>
            <person name="Gaudin M."/>
            <person name="Cossu M."/>
            <person name="Gorlas A."/>
            <person name="Slesarev A."/>
            <person name="Marguet E."/>
            <person name="Forterre P."/>
        </authorList>
    </citation>
    <scope>NUCLEOTIDE SEQUENCE [LARGE SCALE GENOMIC DNA]</scope>
    <source>
        <strain evidence="1 2">30-1</strain>
    </source>
</reference>
<organism evidence="1 2">
    <name type="scientific">Thermococcus nautili</name>
    <dbReference type="NCBI Taxonomy" id="195522"/>
    <lineage>
        <taxon>Archaea</taxon>
        <taxon>Methanobacteriati</taxon>
        <taxon>Methanobacteriota</taxon>
        <taxon>Thermococci</taxon>
        <taxon>Thermococcales</taxon>
        <taxon>Thermococcaceae</taxon>
        <taxon>Thermococcus</taxon>
    </lineage>
</organism>
<protein>
    <recommendedName>
        <fullName evidence="3">Thermopsin</fullName>
    </recommendedName>
</protein>
<accession>W8P751</accession>
<evidence type="ECO:0000313" key="1">
    <source>
        <dbReference type="EMBL" id="AHL23375.1"/>
    </source>
</evidence>
<dbReference type="AlphaFoldDB" id="W8P751"/>
<dbReference type="STRING" id="195522.BD01_1772"/>
<dbReference type="Proteomes" id="UP000019434">
    <property type="component" value="Chromosome"/>
</dbReference>